<dbReference type="CDD" id="cd23509">
    <property type="entry name" value="Gnk2-like"/>
    <property type="match status" value="2"/>
</dbReference>
<dbReference type="AlphaFoldDB" id="A0A834YWA4"/>
<dbReference type="PANTHER" id="PTHR32099:SF105">
    <property type="entry name" value="CYSTEINE-RICH REPEAT SECRETORY PROTEIN 1"/>
    <property type="match status" value="1"/>
</dbReference>
<keyword evidence="6" id="KW-1185">Reference proteome</keyword>
<feature type="compositionally biased region" description="Polar residues" evidence="3">
    <location>
        <begin position="328"/>
        <end position="338"/>
    </location>
</feature>
<evidence type="ECO:0000256" key="3">
    <source>
        <dbReference type="SAM" id="MobiDB-lite"/>
    </source>
</evidence>
<feature type="compositionally biased region" description="Pro residues" evidence="3">
    <location>
        <begin position="286"/>
        <end position="298"/>
    </location>
</feature>
<protein>
    <recommendedName>
        <fullName evidence="4">Gnk2-homologous domain-containing protein</fullName>
    </recommendedName>
</protein>
<keyword evidence="2" id="KW-0677">Repeat</keyword>
<evidence type="ECO:0000259" key="4">
    <source>
        <dbReference type="PROSITE" id="PS51473"/>
    </source>
</evidence>
<feature type="compositionally biased region" description="Pro residues" evidence="3">
    <location>
        <begin position="312"/>
        <end position="326"/>
    </location>
</feature>
<feature type="domain" description="Gnk2-homologous" evidence="4">
    <location>
        <begin position="58"/>
        <end position="161"/>
    </location>
</feature>
<dbReference type="InterPro" id="IPR038408">
    <property type="entry name" value="GNK2_sf"/>
</dbReference>
<proteinExistence type="predicted"/>
<dbReference type="FunFam" id="3.30.430.20:FF:000003">
    <property type="entry name" value="Cysteine-rich RLK (RECEPTOR-like protein kinase) 10"/>
    <property type="match status" value="1"/>
</dbReference>
<organism evidence="5 6">
    <name type="scientific">Tetracentron sinense</name>
    <name type="common">Spur-leaf</name>
    <dbReference type="NCBI Taxonomy" id="13715"/>
    <lineage>
        <taxon>Eukaryota</taxon>
        <taxon>Viridiplantae</taxon>
        <taxon>Streptophyta</taxon>
        <taxon>Embryophyta</taxon>
        <taxon>Tracheophyta</taxon>
        <taxon>Spermatophyta</taxon>
        <taxon>Magnoliopsida</taxon>
        <taxon>Trochodendrales</taxon>
        <taxon>Trochodendraceae</taxon>
        <taxon>Tetracentron</taxon>
    </lineage>
</organism>
<dbReference type="EMBL" id="JABCRI010000013">
    <property type="protein sequence ID" value="KAF8395510.1"/>
    <property type="molecule type" value="Genomic_DNA"/>
</dbReference>
<dbReference type="Proteomes" id="UP000655225">
    <property type="component" value="Unassembled WGS sequence"/>
</dbReference>
<accession>A0A834YWA4</accession>
<reference evidence="5 6" key="1">
    <citation type="submission" date="2020-04" db="EMBL/GenBank/DDBJ databases">
        <title>Plant Genome Project.</title>
        <authorList>
            <person name="Zhang R.-G."/>
        </authorList>
    </citation>
    <scope>NUCLEOTIDE SEQUENCE [LARGE SCALE GENOMIC DNA]</scope>
    <source>
        <strain evidence="5">YNK0</strain>
        <tissue evidence="5">Leaf</tissue>
    </source>
</reference>
<name>A0A834YWA4_TETSI</name>
<dbReference type="OMA" id="SGHNEPE"/>
<evidence type="ECO:0000256" key="1">
    <source>
        <dbReference type="ARBA" id="ARBA00022729"/>
    </source>
</evidence>
<dbReference type="PROSITE" id="PS51473">
    <property type="entry name" value="GNK2"/>
    <property type="match status" value="2"/>
</dbReference>
<evidence type="ECO:0000313" key="6">
    <source>
        <dbReference type="Proteomes" id="UP000655225"/>
    </source>
</evidence>
<evidence type="ECO:0000256" key="2">
    <source>
        <dbReference type="ARBA" id="ARBA00022737"/>
    </source>
</evidence>
<dbReference type="Gene3D" id="3.30.430.20">
    <property type="entry name" value="Gnk2 domain, C-X8-C-X2-C motif"/>
    <property type="match status" value="2"/>
</dbReference>
<dbReference type="PANTHER" id="PTHR32099">
    <property type="entry name" value="CYSTEINE-RICH REPEAT SECRETORY PROTEIN"/>
    <property type="match status" value="1"/>
</dbReference>
<feature type="domain" description="Gnk2-homologous" evidence="4">
    <location>
        <begin position="167"/>
        <end position="275"/>
    </location>
</feature>
<dbReference type="InterPro" id="IPR002902">
    <property type="entry name" value="GNK2"/>
</dbReference>
<keyword evidence="1" id="KW-0732">Signal</keyword>
<comment type="caution">
    <text evidence="5">The sequence shown here is derived from an EMBL/GenBank/DDBJ whole genome shotgun (WGS) entry which is preliminary data.</text>
</comment>
<sequence>MCFCILTTQIPPYPATIFHREKERERGKGMPPLPVTISRTTVLLLILCLISSSNADPTYISHVCPNTTTYTPNSTYQTNLNLLLSSLSSSATASDGFYNITTGKTPNIVYGLFLCQGNVTNDVCRDCVQTASKDILLRCPNEKVATTWYDECMLRYSNQSIFSVVQQLPGIYMWKSHNISNQSRFNQVLADTMDDLATRASSSNQTITKFAVGEANFTTSQKVYSLAQCTPDLSGSDCNRCLQGAIEALPSCCGGKQGGRVILPSCNLRYEMYPFYRIEAVPLVPSPSPSPLSPPPPSNRTSTTGDETGAPGPSPSPPPPLPPPPRNRTITPGTYRSNSTYAYRDIFLSRPCHGS</sequence>
<dbReference type="Pfam" id="PF01657">
    <property type="entry name" value="Stress-antifung"/>
    <property type="match status" value="2"/>
</dbReference>
<evidence type="ECO:0000313" key="5">
    <source>
        <dbReference type="EMBL" id="KAF8395510.1"/>
    </source>
</evidence>
<gene>
    <name evidence="5" type="ORF">HHK36_019458</name>
</gene>
<feature type="region of interest" description="Disordered" evidence="3">
    <location>
        <begin position="286"/>
        <end position="338"/>
    </location>
</feature>
<dbReference type="FunFam" id="3.30.430.20:FF:000002">
    <property type="entry name" value="Cysteine-rich receptor-like protein kinase 10"/>
    <property type="match status" value="1"/>
</dbReference>
<dbReference type="OrthoDB" id="1923309at2759"/>